<dbReference type="Proteomes" id="UP000627205">
    <property type="component" value="Unassembled WGS sequence"/>
</dbReference>
<feature type="transmembrane region" description="Helical" evidence="4">
    <location>
        <begin position="48"/>
        <end position="66"/>
    </location>
</feature>
<dbReference type="Gene3D" id="3.40.50.150">
    <property type="entry name" value="Vaccinia Virus protein VP39"/>
    <property type="match status" value="1"/>
</dbReference>
<dbReference type="PANTHER" id="PTHR13610:SF9">
    <property type="entry name" value="FI06469P"/>
    <property type="match status" value="1"/>
</dbReference>
<evidence type="ECO:0000259" key="5">
    <source>
        <dbReference type="Pfam" id="PF13649"/>
    </source>
</evidence>
<dbReference type="GO" id="GO:0016279">
    <property type="term" value="F:protein-lysine N-methyltransferase activity"/>
    <property type="evidence" value="ECO:0007669"/>
    <property type="project" value="InterPro"/>
</dbReference>
<dbReference type="PANTHER" id="PTHR13610">
    <property type="entry name" value="METHYLTRANSFERASE DOMAIN-CONTAINING PROTEIN"/>
    <property type="match status" value="1"/>
</dbReference>
<evidence type="ECO:0000313" key="7">
    <source>
        <dbReference type="Proteomes" id="UP000627205"/>
    </source>
</evidence>
<keyword evidence="4" id="KW-0812">Transmembrane</keyword>
<dbReference type="InterPro" id="IPR041698">
    <property type="entry name" value="Methyltransf_25"/>
</dbReference>
<dbReference type="SUPFAM" id="SSF53335">
    <property type="entry name" value="S-adenosyl-L-methionine-dependent methyltransferases"/>
    <property type="match status" value="1"/>
</dbReference>
<gene>
    <name evidence="6" type="ORF">GCM10011430_17210</name>
</gene>
<keyword evidence="4" id="KW-1133">Transmembrane helix</keyword>
<evidence type="ECO:0000256" key="4">
    <source>
        <dbReference type="SAM" id="Phobius"/>
    </source>
</evidence>
<accession>A0A8J3AX41</accession>
<dbReference type="InterPro" id="IPR029063">
    <property type="entry name" value="SAM-dependent_MTases_sf"/>
</dbReference>
<dbReference type="AlphaFoldDB" id="A0A8J3AX41"/>
<dbReference type="RefSeq" id="WP_188420641.1">
    <property type="nucleotide sequence ID" value="NZ_BMDP01000002.1"/>
</dbReference>
<keyword evidence="1" id="KW-0489">Methyltransferase</keyword>
<keyword evidence="7" id="KW-1185">Reference proteome</keyword>
<evidence type="ECO:0000256" key="2">
    <source>
        <dbReference type="ARBA" id="ARBA00022679"/>
    </source>
</evidence>
<feature type="transmembrane region" description="Helical" evidence="4">
    <location>
        <begin position="21"/>
        <end position="42"/>
    </location>
</feature>
<organism evidence="6 7">
    <name type="scientific">Oxalicibacterium solurbis</name>
    <dbReference type="NCBI Taxonomy" id="69280"/>
    <lineage>
        <taxon>Bacteria</taxon>
        <taxon>Pseudomonadati</taxon>
        <taxon>Pseudomonadota</taxon>
        <taxon>Betaproteobacteria</taxon>
        <taxon>Burkholderiales</taxon>
        <taxon>Oxalobacteraceae</taxon>
        <taxon>Oxalicibacterium</taxon>
    </lineage>
</organism>
<name>A0A8J3AX41_9BURK</name>
<dbReference type="GO" id="GO:0032259">
    <property type="term" value="P:methylation"/>
    <property type="evidence" value="ECO:0007669"/>
    <property type="project" value="UniProtKB-KW"/>
</dbReference>
<keyword evidence="2" id="KW-0808">Transferase</keyword>
<feature type="transmembrane region" description="Helical" evidence="4">
    <location>
        <begin position="98"/>
        <end position="115"/>
    </location>
</feature>
<keyword evidence="4" id="KW-0472">Membrane</keyword>
<proteinExistence type="predicted"/>
<reference evidence="6" key="1">
    <citation type="journal article" date="2014" name="Int. J. Syst. Evol. Microbiol.">
        <title>Complete genome sequence of Corynebacterium casei LMG S-19264T (=DSM 44701T), isolated from a smear-ripened cheese.</title>
        <authorList>
            <consortium name="US DOE Joint Genome Institute (JGI-PGF)"/>
            <person name="Walter F."/>
            <person name="Albersmeier A."/>
            <person name="Kalinowski J."/>
            <person name="Ruckert C."/>
        </authorList>
    </citation>
    <scope>NUCLEOTIDE SEQUENCE</scope>
    <source>
        <strain evidence="6">CCM 7664</strain>
    </source>
</reference>
<dbReference type="Pfam" id="PF13649">
    <property type="entry name" value="Methyltransf_25"/>
    <property type="match status" value="1"/>
</dbReference>
<protein>
    <recommendedName>
        <fullName evidence="5">Methyltransferase domain-containing protein</fullName>
    </recommendedName>
</protein>
<evidence type="ECO:0000256" key="3">
    <source>
        <dbReference type="ARBA" id="ARBA00022691"/>
    </source>
</evidence>
<dbReference type="EMBL" id="BMDP01000002">
    <property type="protein sequence ID" value="GGI54547.1"/>
    <property type="molecule type" value="Genomic_DNA"/>
</dbReference>
<sequence>MKIERRSGARPAPPAFGKTPAILALLLQIAAFLTVLLLAAGLSVIFQASFNILVAAILQGAIAAVLSCWCRQAWWWWIIQFLFPILLIVGLALQLPPILFLAAFLTFLVLYWSTFRTQVPYYPSRLPVWQAVEAVLPEREGLRFIDIGCGFGGLVLHLAQRQLSSHFSGIEIAPLPWAIARLRACMTGSATQFIRGDYRSLDLADYDVVFAYLSPVAMPGLWEKAHAEMRPGSLLLSYEFPIVDVPADEIVSPQEGGPALHVWRL</sequence>
<reference evidence="6" key="2">
    <citation type="submission" date="2020-09" db="EMBL/GenBank/DDBJ databases">
        <authorList>
            <person name="Sun Q."/>
            <person name="Sedlacek I."/>
        </authorList>
    </citation>
    <scope>NUCLEOTIDE SEQUENCE</scope>
    <source>
        <strain evidence="6">CCM 7664</strain>
    </source>
</reference>
<feature type="transmembrane region" description="Helical" evidence="4">
    <location>
        <begin position="73"/>
        <end position="92"/>
    </location>
</feature>
<evidence type="ECO:0000313" key="6">
    <source>
        <dbReference type="EMBL" id="GGI54547.1"/>
    </source>
</evidence>
<comment type="caution">
    <text evidence="6">The sequence shown here is derived from an EMBL/GenBank/DDBJ whole genome shotgun (WGS) entry which is preliminary data.</text>
</comment>
<dbReference type="InterPro" id="IPR026170">
    <property type="entry name" value="FAM173A/B"/>
</dbReference>
<evidence type="ECO:0000256" key="1">
    <source>
        <dbReference type="ARBA" id="ARBA00022603"/>
    </source>
</evidence>
<keyword evidence="3" id="KW-0949">S-adenosyl-L-methionine</keyword>
<dbReference type="CDD" id="cd02440">
    <property type="entry name" value="AdoMet_MTases"/>
    <property type="match status" value="1"/>
</dbReference>
<feature type="domain" description="Methyltransferase" evidence="5">
    <location>
        <begin position="145"/>
        <end position="229"/>
    </location>
</feature>